<reference evidence="1 2" key="1">
    <citation type="journal article" date="2021" name="Front. Genet.">
        <title>Chromosome-Level Genome Assembly Reveals Significant Gene Expansion in the Toll and IMD Signaling Pathways of Dendrolimus kikuchii.</title>
        <authorList>
            <person name="Zhou J."/>
            <person name="Wu P."/>
            <person name="Xiong Z."/>
            <person name="Liu N."/>
            <person name="Zhao N."/>
            <person name="Ji M."/>
            <person name="Qiu Y."/>
            <person name="Yang B."/>
        </authorList>
    </citation>
    <scope>NUCLEOTIDE SEQUENCE [LARGE SCALE GENOMIC DNA]</scope>
    <source>
        <strain evidence="1">Ann1</strain>
    </source>
</reference>
<protein>
    <submittedName>
        <fullName evidence="1">Uncharacterized protein</fullName>
    </submittedName>
</protein>
<accession>A0ACC1CN16</accession>
<comment type="caution">
    <text evidence="1">The sequence shown here is derived from an EMBL/GenBank/DDBJ whole genome shotgun (WGS) entry which is preliminary data.</text>
</comment>
<proteinExistence type="predicted"/>
<evidence type="ECO:0000313" key="2">
    <source>
        <dbReference type="Proteomes" id="UP000824533"/>
    </source>
</evidence>
<evidence type="ECO:0000313" key="1">
    <source>
        <dbReference type="EMBL" id="KAJ0172916.1"/>
    </source>
</evidence>
<name>A0ACC1CN16_9NEOP</name>
<organism evidence="1 2">
    <name type="scientific">Dendrolimus kikuchii</name>
    <dbReference type="NCBI Taxonomy" id="765133"/>
    <lineage>
        <taxon>Eukaryota</taxon>
        <taxon>Metazoa</taxon>
        <taxon>Ecdysozoa</taxon>
        <taxon>Arthropoda</taxon>
        <taxon>Hexapoda</taxon>
        <taxon>Insecta</taxon>
        <taxon>Pterygota</taxon>
        <taxon>Neoptera</taxon>
        <taxon>Endopterygota</taxon>
        <taxon>Lepidoptera</taxon>
        <taxon>Glossata</taxon>
        <taxon>Ditrysia</taxon>
        <taxon>Bombycoidea</taxon>
        <taxon>Lasiocampidae</taxon>
        <taxon>Dendrolimus</taxon>
    </lineage>
</organism>
<keyword evidence="2" id="KW-1185">Reference proteome</keyword>
<dbReference type="EMBL" id="CM034406">
    <property type="protein sequence ID" value="KAJ0172916.1"/>
    <property type="molecule type" value="Genomic_DNA"/>
</dbReference>
<sequence>MYVLFATVIIVLIITIVLGKSKRKFAFWKNKGVPYVKPVPIFGNYFQYILQKKYLGQVTQELCQKFPNEPYFGTFYGTEPTLIVQSPEVIKQIFTKDFYYFNGREISNYSTRETITQNIFFTYGDRWKVIRQNVTPLFSSAKMRSIFYLIKKCALELENMLDIETSRSDVQEVRSLMIRYTMDCIGSCAFGIEMNVMQSDSKDNIFRIMGDTIFDTSFFSGFKFVARSIWPKIFYALKLRYFSAETDKFFHDMLSNVFKERNYKPSTRNDFIDYVLNFCHYKYVVGDSITNPRTGESSKVRLEVDDKFLIGMCVAFFAAGFQTSATTLCFTLCELAKNEEVQKLAHDEIDTYYIVITMSSVMKALMSYLI</sequence>
<dbReference type="Proteomes" id="UP000824533">
    <property type="component" value="Linkage Group LG20"/>
</dbReference>
<gene>
    <name evidence="1" type="ORF">K1T71_011092</name>
</gene>